<sequence length="61" mass="6494">MRSFAEQLKPLRVAGRGDYNCAEHTVPGSATLEPAASHAASGMSDKKQVFLDEAQICGEES</sequence>
<gene>
    <name evidence="1" type="ORF">WMY93_026897</name>
</gene>
<evidence type="ECO:0000313" key="2">
    <source>
        <dbReference type="Proteomes" id="UP001460270"/>
    </source>
</evidence>
<organism evidence="1 2">
    <name type="scientific">Mugilogobius chulae</name>
    <name type="common">yellowstripe goby</name>
    <dbReference type="NCBI Taxonomy" id="88201"/>
    <lineage>
        <taxon>Eukaryota</taxon>
        <taxon>Metazoa</taxon>
        <taxon>Chordata</taxon>
        <taxon>Craniata</taxon>
        <taxon>Vertebrata</taxon>
        <taxon>Euteleostomi</taxon>
        <taxon>Actinopterygii</taxon>
        <taxon>Neopterygii</taxon>
        <taxon>Teleostei</taxon>
        <taxon>Neoteleostei</taxon>
        <taxon>Acanthomorphata</taxon>
        <taxon>Gobiaria</taxon>
        <taxon>Gobiiformes</taxon>
        <taxon>Gobioidei</taxon>
        <taxon>Gobiidae</taxon>
        <taxon>Gobionellinae</taxon>
        <taxon>Mugilogobius</taxon>
    </lineage>
</organism>
<reference evidence="2" key="1">
    <citation type="submission" date="2024-04" db="EMBL/GenBank/DDBJ databases">
        <title>Salinicola lusitanus LLJ914,a marine bacterium isolated from the Okinawa Trough.</title>
        <authorList>
            <person name="Li J."/>
        </authorList>
    </citation>
    <scope>NUCLEOTIDE SEQUENCE [LARGE SCALE GENOMIC DNA]</scope>
</reference>
<name>A0AAW0N941_9GOBI</name>
<protein>
    <submittedName>
        <fullName evidence="1">Uncharacterized protein</fullName>
    </submittedName>
</protein>
<proteinExistence type="predicted"/>
<accession>A0AAW0N941</accession>
<evidence type="ECO:0000313" key="1">
    <source>
        <dbReference type="EMBL" id="KAK7887276.1"/>
    </source>
</evidence>
<dbReference type="EMBL" id="JBBPFD010000019">
    <property type="protein sequence ID" value="KAK7887276.1"/>
    <property type="molecule type" value="Genomic_DNA"/>
</dbReference>
<dbReference type="AlphaFoldDB" id="A0AAW0N941"/>
<dbReference type="Proteomes" id="UP001460270">
    <property type="component" value="Unassembled WGS sequence"/>
</dbReference>
<keyword evidence="2" id="KW-1185">Reference proteome</keyword>
<comment type="caution">
    <text evidence="1">The sequence shown here is derived from an EMBL/GenBank/DDBJ whole genome shotgun (WGS) entry which is preliminary data.</text>
</comment>